<sequence length="76" mass="8656">MTLTYPIDSNGGRLEELTMRRPKVRDRLAAEKIQGNQADKEVRFIANLCEVAPEEIEELDMADYARIQAVLSDFLS</sequence>
<proteinExistence type="predicted"/>
<dbReference type="Pfam" id="PF10109">
    <property type="entry name" value="Phage_TAC_7"/>
    <property type="match status" value="1"/>
</dbReference>
<protein>
    <submittedName>
        <fullName evidence="1">Phage tail assembly protein</fullName>
    </submittedName>
</protein>
<dbReference type="AlphaFoldDB" id="A0A545T6D8"/>
<organism evidence="1 2">
    <name type="scientific">Exilibacterium tricleocarpae</name>
    <dbReference type="NCBI Taxonomy" id="2591008"/>
    <lineage>
        <taxon>Bacteria</taxon>
        <taxon>Pseudomonadati</taxon>
        <taxon>Pseudomonadota</taxon>
        <taxon>Gammaproteobacteria</taxon>
        <taxon>Cellvibrionales</taxon>
        <taxon>Cellvibrionaceae</taxon>
        <taxon>Exilibacterium</taxon>
    </lineage>
</organism>
<name>A0A545T6D8_9GAMM</name>
<gene>
    <name evidence="1" type="ORF">FKG94_17935</name>
</gene>
<dbReference type="EMBL" id="VHSG01000019">
    <property type="protein sequence ID" value="TQV72732.1"/>
    <property type="molecule type" value="Genomic_DNA"/>
</dbReference>
<evidence type="ECO:0000313" key="2">
    <source>
        <dbReference type="Proteomes" id="UP000319732"/>
    </source>
</evidence>
<keyword evidence="2" id="KW-1185">Reference proteome</keyword>
<accession>A0A545T6D8</accession>
<comment type="caution">
    <text evidence="1">The sequence shown here is derived from an EMBL/GenBank/DDBJ whole genome shotgun (WGS) entry which is preliminary data.</text>
</comment>
<dbReference type="InterPro" id="IPR019289">
    <property type="entry name" value="Phage_tail_E/E"/>
</dbReference>
<reference evidence="1 2" key="1">
    <citation type="submission" date="2019-06" db="EMBL/GenBank/DDBJ databases">
        <title>Whole genome sequence for Cellvibrionaceae sp. R142.</title>
        <authorList>
            <person name="Wang G."/>
        </authorList>
    </citation>
    <scope>NUCLEOTIDE SEQUENCE [LARGE SCALE GENOMIC DNA]</scope>
    <source>
        <strain evidence="1 2">R142</strain>
    </source>
</reference>
<dbReference type="OrthoDB" id="7870527at2"/>
<evidence type="ECO:0000313" key="1">
    <source>
        <dbReference type="EMBL" id="TQV72732.1"/>
    </source>
</evidence>
<dbReference type="Proteomes" id="UP000319732">
    <property type="component" value="Unassembled WGS sequence"/>
</dbReference>